<dbReference type="InterPro" id="IPR011044">
    <property type="entry name" value="Quino_amine_DH_bsu"/>
</dbReference>
<feature type="signal peptide" evidence="1">
    <location>
        <begin position="1"/>
        <end position="22"/>
    </location>
</feature>
<dbReference type="PROSITE" id="PS51257">
    <property type="entry name" value="PROKAR_LIPOPROTEIN"/>
    <property type="match status" value="1"/>
</dbReference>
<dbReference type="EMBL" id="DWWA01000008">
    <property type="protein sequence ID" value="HJC71436.1"/>
    <property type="molecule type" value="Genomic_DNA"/>
</dbReference>
<evidence type="ECO:0008006" key="4">
    <source>
        <dbReference type="Google" id="ProtNLM"/>
    </source>
</evidence>
<name>A0A9D2Q4P5_9FIRM</name>
<accession>A0A9D2Q4P5</accession>
<comment type="caution">
    <text evidence="2">The sequence shown here is derived from an EMBL/GenBank/DDBJ whole genome shotgun (WGS) entry which is preliminary data.</text>
</comment>
<sequence length="424" mass="46685">MKRLKVLCSLCLCALVAFSGCAQSTGQTDSSQAGSAGEAQTHESAADTAALRMLTPPDGVYVTTGMGTQEGYYLLEAQQGGGQNMKYIDFATAKLIYLSNDPSALHTNEADTSWMEQSAAFLFVLNEKLYCTATDFSGATVIFEMSPTGNDRRQVLKLPGNLSMKKGLATDGVNLYTTLDAVNEQMQLTSALYCLSPETGEVTLLQELGEADLLYGADGNCLYFKCTDVLDGQDGLKAESTLKAYSLQNKSLETIFSWPEGSNCGAIRNGCFYYFTYEDGTLYALNLTTKETVTLAQDLPNTGSMDGIYFDDIRDNHFLYWLVRPSDEPEKRECETYGVDLESGACSQVTLHGGFETGEYLPIVWETDNEFLVQYSREPQKVMLTAPDGSQYESETSVVQYALIAKADFWQDKPNYRLVGRIDQ</sequence>
<evidence type="ECO:0000313" key="3">
    <source>
        <dbReference type="Proteomes" id="UP000823918"/>
    </source>
</evidence>
<keyword evidence="1" id="KW-0732">Signal</keyword>
<evidence type="ECO:0000313" key="2">
    <source>
        <dbReference type="EMBL" id="HJC71436.1"/>
    </source>
</evidence>
<evidence type="ECO:0000256" key="1">
    <source>
        <dbReference type="SAM" id="SignalP"/>
    </source>
</evidence>
<feature type="chain" id="PRO_5038447332" description="DUF5050 domain-containing protein" evidence="1">
    <location>
        <begin position="23"/>
        <end position="424"/>
    </location>
</feature>
<gene>
    <name evidence="2" type="ORF">H9698_01400</name>
</gene>
<proteinExistence type="predicted"/>
<organism evidence="2 3">
    <name type="scientific">Candidatus Ruthenibacterium merdavium</name>
    <dbReference type="NCBI Taxonomy" id="2838752"/>
    <lineage>
        <taxon>Bacteria</taxon>
        <taxon>Bacillati</taxon>
        <taxon>Bacillota</taxon>
        <taxon>Clostridia</taxon>
        <taxon>Eubacteriales</taxon>
        <taxon>Oscillospiraceae</taxon>
        <taxon>Ruthenibacterium</taxon>
    </lineage>
</organism>
<reference evidence="2" key="1">
    <citation type="journal article" date="2021" name="PeerJ">
        <title>Extensive microbial diversity within the chicken gut microbiome revealed by metagenomics and culture.</title>
        <authorList>
            <person name="Gilroy R."/>
            <person name="Ravi A."/>
            <person name="Getino M."/>
            <person name="Pursley I."/>
            <person name="Horton D.L."/>
            <person name="Alikhan N.F."/>
            <person name="Baker D."/>
            <person name="Gharbi K."/>
            <person name="Hall N."/>
            <person name="Watson M."/>
            <person name="Adriaenssens E.M."/>
            <person name="Foster-Nyarko E."/>
            <person name="Jarju S."/>
            <person name="Secka A."/>
            <person name="Antonio M."/>
            <person name="Oren A."/>
            <person name="Chaudhuri R.R."/>
            <person name="La Ragione R."/>
            <person name="Hildebrand F."/>
            <person name="Pallen M.J."/>
        </authorList>
    </citation>
    <scope>NUCLEOTIDE SEQUENCE</scope>
    <source>
        <strain evidence="2">5933</strain>
    </source>
</reference>
<dbReference type="AlphaFoldDB" id="A0A9D2Q4P5"/>
<protein>
    <recommendedName>
        <fullName evidence="4">DUF5050 domain-containing protein</fullName>
    </recommendedName>
</protein>
<dbReference type="SUPFAM" id="SSF50969">
    <property type="entry name" value="YVTN repeat-like/Quinoprotein amine dehydrogenase"/>
    <property type="match status" value="1"/>
</dbReference>
<dbReference type="Proteomes" id="UP000823918">
    <property type="component" value="Unassembled WGS sequence"/>
</dbReference>
<reference evidence="2" key="2">
    <citation type="submission" date="2021-04" db="EMBL/GenBank/DDBJ databases">
        <authorList>
            <person name="Gilroy R."/>
        </authorList>
    </citation>
    <scope>NUCLEOTIDE SEQUENCE</scope>
    <source>
        <strain evidence="2">5933</strain>
    </source>
</reference>